<dbReference type="PRINTS" id="PR00081">
    <property type="entry name" value="GDHRDH"/>
</dbReference>
<evidence type="ECO:0000313" key="3">
    <source>
        <dbReference type="EMBL" id="NHF62142.1"/>
    </source>
</evidence>
<dbReference type="Proteomes" id="UP000818266">
    <property type="component" value="Unassembled WGS sequence"/>
</dbReference>
<dbReference type="SUPFAM" id="SSF51735">
    <property type="entry name" value="NAD(P)-binding Rossmann-fold domains"/>
    <property type="match status" value="1"/>
</dbReference>
<dbReference type="CDD" id="cd05233">
    <property type="entry name" value="SDR_c"/>
    <property type="match status" value="1"/>
</dbReference>
<dbReference type="Pfam" id="PF13561">
    <property type="entry name" value="adh_short_C2"/>
    <property type="match status" value="1"/>
</dbReference>
<organism evidence="3 4">
    <name type="scientific">Microcella pacifica</name>
    <dbReference type="NCBI Taxonomy" id="2591847"/>
    <lineage>
        <taxon>Bacteria</taxon>
        <taxon>Bacillati</taxon>
        <taxon>Actinomycetota</taxon>
        <taxon>Actinomycetes</taxon>
        <taxon>Micrococcales</taxon>
        <taxon>Microbacteriaceae</taxon>
        <taxon>Microcella</taxon>
    </lineage>
</organism>
<name>A0A9E5JMI0_9MICO</name>
<dbReference type="InterPro" id="IPR002347">
    <property type="entry name" value="SDR_fam"/>
</dbReference>
<dbReference type="InterPro" id="IPR036291">
    <property type="entry name" value="NAD(P)-bd_dom_sf"/>
</dbReference>
<dbReference type="AlphaFoldDB" id="A0A9E5JMI0"/>
<dbReference type="EMBL" id="VIKT02000003">
    <property type="protein sequence ID" value="NHF62142.1"/>
    <property type="molecule type" value="Genomic_DNA"/>
</dbReference>
<accession>A0A9E5JMI0</accession>
<dbReference type="GO" id="GO:0016616">
    <property type="term" value="F:oxidoreductase activity, acting on the CH-OH group of donors, NAD or NADP as acceptor"/>
    <property type="evidence" value="ECO:0007669"/>
    <property type="project" value="TreeGrafter"/>
</dbReference>
<reference evidence="3 4" key="1">
    <citation type="submission" date="2020-03" db="EMBL/GenBank/DDBJ databases">
        <title>Chryseoglobus sp. isolated from a deep-sea seamount.</title>
        <authorList>
            <person name="Zhang D.-C."/>
        </authorList>
    </citation>
    <scope>NUCLEOTIDE SEQUENCE [LARGE SCALE GENOMIC DNA]</scope>
    <source>
        <strain evidence="3 4">KN1116</strain>
    </source>
</reference>
<dbReference type="Gene3D" id="3.40.50.720">
    <property type="entry name" value="NAD(P)-binding Rossmann-like Domain"/>
    <property type="match status" value="1"/>
</dbReference>
<gene>
    <name evidence="3" type="ORF">FK219_002620</name>
</gene>
<dbReference type="PANTHER" id="PTHR42760">
    <property type="entry name" value="SHORT-CHAIN DEHYDROGENASES/REDUCTASES FAMILY MEMBER"/>
    <property type="match status" value="1"/>
</dbReference>
<comment type="similarity">
    <text evidence="1">Belongs to the short-chain dehydrogenases/reductases (SDR) family.</text>
</comment>
<protein>
    <submittedName>
        <fullName evidence="3">SDR family oxidoreductase</fullName>
    </submittedName>
</protein>
<evidence type="ECO:0000256" key="1">
    <source>
        <dbReference type="ARBA" id="ARBA00006484"/>
    </source>
</evidence>
<evidence type="ECO:0000256" key="2">
    <source>
        <dbReference type="ARBA" id="ARBA00023002"/>
    </source>
</evidence>
<sequence length="231" mass="24761">MVTGGASGIGLAVVDDLRRRGHAVTVFDLTPHPDADVPTETVDVTDESAVSQAVDAVMARQGRVNGLVASHGIRGRFVPAMEMTLDDVRRQFDIHVLGAFVVAREIVRRLDGEPASLVLISSTTAYGGWSHQVDYGLAKAAVRQLTQNLAIEWAPMGVRVNAVAPGHTRTPMVEDLIANGYDIRETEKRMPLGRLAQPSEMAVTIAHLLDEATFVTGQCVAVDGGWTTVGR</sequence>
<comment type="caution">
    <text evidence="3">The sequence shown here is derived from an EMBL/GenBank/DDBJ whole genome shotgun (WGS) entry which is preliminary data.</text>
</comment>
<keyword evidence="4" id="KW-1185">Reference proteome</keyword>
<dbReference type="FunFam" id="3.40.50.720:FF:000084">
    <property type="entry name" value="Short-chain dehydrogenase reductase"/>
    <property type="match status" value="1"/>
</dbReference>
<proteinExistence type="inferred from homology"/>
<dbReference type="OrthoDB" id="286404at2"/>
<evidence type="ECO:0000313" key="4">
    <source>
        <dbReference type="Proteomes" id="UP000818266"/>
    </source>
</evidence>
<dbReference type="PANTHER" id="PTHR42760:SF133">
    <property type="entry name" value="3-OXOACYL-[ACYL-CARRIER-PROTEIN] REDUCTASE"/>
    <property type="match status" value="1"/>
</dbReference>
<keyword evidence="2" id="KW-0560">Oxidoreductase</keyword>